<name>A0ABV1EKA4_9FIRM</name>
<protein>
    <submittedName>
        <fullName evidence="3">Amidohydrolase family protein</fullName>
    </submittedName>
</protein>
<dbReference type="PANTHER" id="PTHR21240:SF19">
    <property type="entry name" value="CATALYTIC_ HYDROLASE"/>
    <property type="match status" value="1"/>
</dbReference>
<comment type="caution">
    <text evidence="3">The sequence shown here is derived from an EMBL/GenBank/DDBJ whole genome shotgun (WGS) entry which is preliminary data.</text>
</comment>
<dbReference type="InterPro" id="IPR006680">
    <property type="entry name" value="Amidohydro-rel"/>
</dbReference>
<evidence type="ECO:0000313" key="3">
    <source>
        <dbReference type="EMBL" id="MEQ2454405.1"/>
    </source>
</evidence>
<dbReference type="InterPro" id="IPR032465">
    <property type="entry name" value="ACMSD"/>
</dbReference>
<dbReference type="PANTHER" id="PTHR21240">
    <property type="entry name" value="2-AMINO-3-CARBOXYLMUCONATE-6-SEMIALDEHYDE DECARBOXYLASE"/>
    <property type="match status" value="1"/>
</dbReference>
<organism evidence="3 4">
    <name type="scientific">Coprococcus ammoniilyticus</name>
    <dbReference type="NCBI Taxonomy" id="2981785"/>
    <lineage>
        <taxon>Bacteria</taxon>
        <taxon>Bacillati</taxon>
        <taxon>Bacillota</taxon>
        <taxon>Clostridia</taxon>
        <taxon>Lachnospirales</taxon>
        <taxon>Lachnospiraceae</taxon>
        <taxon>Coprococcus</taxon>
    </lineage>
</organism>
<dbReference type="CDD" id="cd01292">
    <property type="entry name" value="metallo-dependent_hydrolases"/>
    <property type="match status" value="1"/>
</dbReference>
<reference evidence="3 4" key="1">
    <citation type="submission" date="2024-04" db="EMBL/GenBank/DDBJ databases">
        <title>Human intestinal bacterial collection.</title>
        <authorList>
            <person name="Pauvert C."/>
            <person name="Hitch T.C.A."/>
            <person name="Clavel T."/>
        </authorList>
    </citation>
    <scope>NUCLEOTIDE SEQUENCE [LARGE SCALE GENOMIC DNA]</scope>
    <source>
        <strain evidence="3 4">CLA-AA-H141</strain>
    </source>
</reference>
<keyword evidence="1" id="KW-0456">Lyase</keyword>
<dbReference type="SUPFAM" id="SSF51556">
    <property type="entry name" value="Metallo-dependent hydrolases"/>
    <property type="match status" value="1"/>
</dbReference>
<dbReference type="Proteomes" id="UP001482186">
    <property type="component" value="Unassembled WGS sequence"/>
</dbReference>
<dbReference type="Gene3D" id="3.20.20.140">
    <property type="entry name" value="Metal-dependent hydrolases"/>
    <property type="match status" value="1"/>
</dbReference>
<dbReference type="EMBL" id="JBBNFM010000006">
    <property type="protein sequence ID" value="MEQ2454405.1"/>
    <property type="molecule type" value="Genomic_DNA"/>
</dbReference>
<keyword evidence="4" id="KW-1185">Reference proteome</keyword>
<dbReference type="InterPro" id="IPR032466">
    <property type="entry name" value="Metal_Hydrolase"/>
</dbReference>
<sequence>MKKIVIDMHVHPAFLEPVCKTEYQNEFAKKMYGLYKTDQIPVDALLTLMDCSGVDKAVLLPLDLTTEYGGILGTNDQIKELTATYPDRFIGFASVDPHRPDATEILETAFAEYHLAGLKLHPSKQKFYPGDEYMEPIYQICEKYNKPIVFHCGMSVEPDTLSKYARPVEFEETAYRHPKLRICLAHCGWPWVQETCMLMLKYRNVYADTAFLYFDTAPEFYHKVFEVDMGPHWIDRSFRHQIMFGSDDPRLEMRRMKKAIEAMDIRESTKDLIFGQNAIEFLGLEV</sequence>
<evidence type="ECO:0000256" key="1">
    <source>
        <dbReference type="ARBA" id="ARBA00023239"/>
    </source>
</evidence>
<evidence type="ECO:0000313" key="4">
    <source>
        <dbReference type="Proteomes" id="UP001482186"/>
    </source>
</evidence>
<dbReference type="RefSeq" id="WP_347562871.1">
    <property type="nucleotide sequence ID" value="NZ_JBBNFM010000006.1"/>
</dbReference>
<proteinExistence type="predicted"/>
<feature type="domain" description="Amidohydrolase-related" evidence="2">
    <location>
        <begin position="6"/>
        <end position="284"/>
    </location>
</feature>
<accession>A0ABV1EKA4</accession>
<dbReference type="Pfam" id="PF04909">
    <property type="entry name" value="Amidohydro_2"/>
    <property type="match status" value="1"/>
</dbReference>
<evidence type="ECO:0000259" key="2">
    <source>
        <dbReference type="Pfam" id="PF04909"/>
    </source>
</evidence>
<gene>
    <name evidence="3" type="ORF">AAAT04_10180</name>
</gene>